<dbReference type="Gene3D" id="1.10.10.10">
    <property type="entry name" value="Winged helix-like DNA-binding domain superfamily/Winged helix DNA-binding domain"/>
    <property type="match status" value="1"/>
</dbReference>
<dbReference type="Pfam" id="PF13551">
    <property type="entry name" value="HTH_29"/>
    <property type="match status" value="1"/>
</dbReference>
<dbReference type="SUPFAM" id="SSF48295">
    <property type="entry name" value="TrpR-like"/>
    <property type="match status" value="1"/>
</dbReference>
<reference evidence="1 3" key="1">
    <citation type="submission" date="2019-11" db="EMBL/GenBank/DDBJ databases">
        <title>Comparative genomics of hydrocarbon-degrading Desulfosarcina strains.</title>
        <authorList>
            <person name="Watanabe M."/>
            <person name="Kojima H."/>
            <person name="Fukui M."/>
        </authorList>
    </citation>
    <scope>NUCLEOTIDE SEQUENCE [LARGE SCALE GENOMIC DNA]</scope>
    <source>
        <strain evidence="1 3">PP31</strain>
    </source>
</reference>
<gene>
    <name evidence="1" type="ORF">DSCW_04010</name>
    <name evidence="2" type="ORF">DSCW_21540</name>
</gene>
<dbReference type="KEGG" id="dwd:DSCW_04010"/>
<dbReference type="RefSeq" id="WP_155302138.1">
    <property type="nucleotide sequence ID" value="NZ_AP021875.1"/>
</dbReference>
<accession>A0A5K7Z3D9</accession>
<keyword evidence="3" id="KW-1185">Reference proteome</keyword>
<evidence type="ECO:0000313" key="2">
    <source>
        <dbReference type="EMBL" id="BBO74737.1"/>
    </source>
</evidence>
<protein>
    <submittedName>
        <fullName evidence="1">Uncharacterized protein</fullName>
    </submittedName>
</protein>
<dbReference type="InterPro" id="IPR010921">
    <property type="entry name" value="Trp_repressor/repl_initiator"/>
</dbReference>
<dbReference type="Proteomes" id="UP000427769">
    <property type="component" value="Chromosome"/>
</dbReference>
<dbReference type="OrthoDB" id="194758at2"/>
<name>A0A5K7Z3D9_9BACT</name>
<evidence type="ECO:0000313" key="3">
    <source>
        <dbReference type="Proteomes" id="UP000427769"/>
    </source>
</evidence>
<organism evidence="1 3">
    <name type="scientific">Desulfosarcina widdelii</name>
    <dbReference type="NCBI Taxonomy" id="947919"/>
    <lineage>
        <taxon>Bacteria</taxon>
        <taxon>Pseudomonadati</taxon>
        <taxon>Thermodesulfobacteriota</taxon>
        <taxon>Desulfobacteria</taxon>
        <taxon>Desulfobacterales</taxon>
        <taxon>Desulfosarcinaceae</taxon>
        <taxon>Desulfosarcina</taxon>
    </lineage>
</organism>
<dbReference type="InterPro" id="IPR036388">
    <property type="entry name" value="WH-like_DNA-bd_sf"/>
</dbReference>
<proteinExistence type="predicted"/>
<dbReference type="KEGG" id="dwd:DSCW_21540"/>
<dbReference type="AlphaFoldDB" id="A0A5K7Z3D9"/>
<dbReference type="EMBL" id="AP021875">
    <property type="protein sequence ID" value="BBO74737.1"/>
    <property type="molecule type" value="Genomic_DNA"/>
</dbReference>
<evidence type="ECO:0000313" key="1">
    <source>
        <dbReference type="EMBL" id="BBO72984.1"/>
    </source>
</evidence>
<sequence length="116" mass="13174">MAKQPSTRQTARRRAEMIMKVRCGLLTAGQAADRLGVSRKTFYKWEQRGLSALLDSVTDQLPGRPPHPADDHRQWLEKQLGEANRQIDLLNHKMALKDVLMDLKLPSTGSDRAKKK</sequence>
<dbReference type="GO" id="GO:0043565">
    <property type="term" value="F:sequence-specific DNA binding"/>
    <property type="evidence" value="ECO:0007669"/>
    <property type="project" value="InterPro"/>
</dbReference>
<dbReference type="EMBL" id="AP021875">
    <property type="protein sequence ID" value="BBO72984.1"/>
    <property type="molecule type" value="Genomic_DNA"/>
</dbReference>